<dbReference type="Proteomes" id="UP000516957">
    <property type="component" value="Unassembled WGS sequence"/>
</dbReference>
<dbReference type="RefSeq" id="WP_276529351.1">
    <property type="nucleotide sequence ID" value="NZ_CP059163.1"/>
</dbReference>
<dbReference type="SMART" id="SM01208">
    <property type="entry name" value="G5"/>
    <property type="match status" value="1"/>
</dbReference>
<comment type="caution">
    <text evidence="5">The sequence shown here is derived from an EMBL/GenBank/DDBJ whole genome shotgun (WGS) entry which is preliminary data.</text>
</comment>
<dbReference type="InterPro" id="IPR007137">
    <property type="entry name" value="DUF348"/>
</dbReference>
<dbReference type="Pfam" id="PF03990">
    <property type="entry name" value="DUF348"/>
    <property type="match status" value="3"/>
</dbReference>
<evidence type="ECO:0000313" key="5">
    <source>
        <dbReference type="EMBL" id="NYD57703.1"/>
    </source>
</evidence>
<name>A0A7Y9F148_9ACTN</name>
<dbReference type="Pfam" id="PF06737">
    <property type="entry name" value="Transglycosylas"/>
    <property type="match status" value="1"/>
</dbReference>
<gene>
    <name evidence="5" type="ORF">BKA08_001941</name>
</gene>
<keyword evidence="3" id="KW-0378">Hydrolase</keyword>
<organism evidence="5 6">
    <name type="scientific">Nocardioides marinisabuli</name>
    <dbReference type="NCBI Taxonomy" id="419476"/>
    <lineage>
        <taxon>Bacteria</taxon>
        <taxon>Bacillati</taxon>
        <taxon>Actinomycetota</taxon>
        <taxon>Actinomycetes</taxon>
        <taxon>Propionibacteriales</taxon>
        <taxon>Nocardioidaceae</taxon>
        <taxon>Nocardioides</taxon>
    </lineage>
</organism>
<comment type="similarity">
    <text evidence="1">Belongs to the transglycosylase family. Rpf subfamily.</text>
</comment>
<dbReference type="PROSITE" id="PS51109">
    <property type="entry name" value="G5"/>
    <property type="match status" value="1"/>
</dbReference>
<dbReference type="Pfam" id="PF07501">
    <property type="entry name" value="G5"/>
    <property type="match status" value="1"/>
</dbReference>
<accession>A0A7Y9F148</accession>
<dbReference type="EMBL" id="JACCBE010000001">
    <property type="protein sequence ID" value="NYD57703.1"/>
    <property type="molecule type" value="Genomic_DNA"/>
</dbReference>
<evidence type="ECO:0000256" key="1">
    <source>
        <dbReference type="ARBA" id="ARBA00010830"/>
    </source>
</evidence>
<dbReference type="Gene3D" id="1.10.530.10">
    <property type="match status" value="1"/>
</dbReference>
<feature type="domain" description="G5" evidence="4">
    <location>
        <begin position="199"/>
        <end position="279"/>
    </location>
</feature>
<keyword evidence="2" id="KW-0732">Signal</keyword>
<dbReference type="Gene3D" id="2.20.230.10">
    <property type="entry name" value="Resuscitation-promoting factor rpfb"/>
    <property type="match status" value="1"/>
</dbReference>
<reference evidence="5 6" key="1">
    <citation type="submission" date="2020-07" db="EMBL/GenBank/DDBJ databases">
        <title>Sequencing the genomes of 1000 actinobacteria strains.</title>
        <authorList>
            <person name="Klenk H.-P."/>
        </authorList>
    </citation>
    <scope>NUCLEOTIDE SEQUENCE [LARGE SCALE GENOMIC DNA]</scope>
    <source>
        <strain evidence="5 6">DSM 18965</strain>
    </source>
</reference>
<dbReference type="CDD" id="cd13925">
    <property type="entry name" value="RPF"/>
    <property type="match status" value="1"/>
</dbReference>
<protein>
    <submittedName>
        <fullName evidence="5">Uncharacterized protein YabE (DUF348 family)</fullName>
    </submittedName>
</protein>
<dbReference type="AlphaFoldDB" id="A0A7Y9F148"/>
<dbReference type="InterPro" id="IPR023346">
    <property type="entry name" value="Lysozyme-like_dom_sf"/>
</dbReference>
<keyword evidence="6" id="KW-1185">Reference proteome</keyword>
<proteinExistence type="inferred from homology"/>
<evidence type="ECO:0000256" key="3">
    <source>
        <dbReference type="ARBA" id="ARBA00022801"/>
    </source>
</evidence>
<dbReference type="SUPFAM" id="SSF53955">
    <property type="entry name" value="Lysozyme-like"/>
    <property type="match status" value="1"/>
</dbReference>
<sequence>MARSRAWMVSLTAVVVLAVAGTTFGYTAMADTVTLTVDGEEREISARAATVGDVLADEGIELGEHDQVAPALTDPISEGSEISVRYGRPLELTVDGETETHWVTATDVDSALEQIGRGFDGAELSLSRGGDLDRSGASLEVVTAKKLTLVIAGKKPVKRTLAAATVEDALDELGVEVDKLDEAKPGFGKRVEDGDKIVFTNVEKATRKVTESIAFGTVERTDSSMFEDEEDVVREGRAGARNATYKVTLRNGEVVGRKLLKATVTREAVDRILAIGTKERPSTPAPAANFASGSSVWDSLAQCESGGNWAINTGNGYYGGLQFNLQTWRAYGGAGYPHTSSRETQIAVATRLRDARGGYGAWPSCSAKLGLPR</sequence>
<evidence type="ECO:0000256" key="2">
    <source>
        <dbReference type="ARBA" id="ARBA00022729"/>
    </source>
</evidence>
<evidence type="ECO:0000259" key="4">
    <source>
        <dbReference type="PROSITE" id="PS51109"/>
    </source>
</evidence>
<dbReference type="InterPro" id="IPR010618">
    <property type="entry name" value="RPF"/>
</dbReference>
<dbReference type="InterPro" id="IPR011098">
    <property type="entry name" value="G5_dom"/>
</dbReference>
<dbReference type="GO" id="GO:0016787">
    <property type="term" value="F:hydrolase activity"/>
    <property type="evidence" value="ECO:0007669"/>
    <property type="project" value="UniProtKB-KW"/>
</dbReference>
<evidence type="ECO:0000313" key="6">
    <source>
        <dbReference type="Proteomes" id="UP000516957"/>
    </source>
</evidence>